<sequence length="102" mass="10743">MDSTSNDKMNTIDRTAEQLPWKARAAAKRDECLSATPDEWRLSEAFLASVSATSTSGTNLVEAGVIAKSGVLSTKEVQLTGSNTAAQLVEALQSGELLAETV</sequence>
<proteinExistence type="predicted"/>
<organism evidence="1 2">
    <name type="scientific">Macrophomina phaseolina (strain MS6)</name>
    <name type="common">Charcoal rot fungus</name>
    <dbReference type="NCBI Taxonomy" id="1126212"/>
    <lineage>
        <taxon>Eukaryota</taxon>
        <taxon>Fungi</taxon>
        <taxon>Dikarya</taxon>
        <taxon>Ascomycota</taxon>
        <taxon>Pezizomycotina</taxon>
        <taxon>Dothideomycetes</taxon>
        <taxon>Dothideomycetes incertae sedis</taxon>
        <taxon>Botryosphaeriales</taxon>
        <taxon>Botryosphaeriaceae</taxon>
        <taxon>Macrophomina</taxon>
    </lineage>
</organism>
<name>K2RYW3_MACPH</name>
<dbReference type="VEuPathDB" id="FungiDB:MPH_13313"/>
<evidence type="ECO:0000313" key="2">
    <source>
        <dbReference type="Proteomes" id="UP000007129"/>
    </source>
</evidence>
<protein>
    <submittedName>
        <fullName evidence="1">Fatty-acid amide hydrolase</fullName>
    </submittedName>
</protein>
<dbReference type="EMBL" id="AHHD01000593">
    <property type="protein sequence ID" value="EKG09610.1"/>
    <property type="molecule type" value="Genomic_DNA"/>
</dbReference>
<dbReference type="HOGENOM" id="CLU_2284099_0_0_1"/>
<feature type="non-terminal residue" evidence="1">
    <location>
        <position position="102"/>
    </location>
</feature>
<accession>K2RYW3</accession>
<keyword evidence="1" id="KW-0378">Hydrolase</keyword>
<dbReference type="InParanoid" id="K2RYW3"/>
<reference evidence="1 2" key="1">
    <citation type="journal article" date="2012" name="BMC Genomics">
        <title>Tools to kill: Genome of one of the most destructive plant pathogenic fungi Macrophomina phaseolina.</title>
        <authorList>
            <person name="Islam M.S."/>
            <person name="Haque M.S."/>
            <person name="Islam M.M."/>
            <person name="Emdad E.M."/>
            <person name="Halim A."/>
            <person name="Hossen Q.M.M."/>
            <person name="Hossain M.Z."/>
            <person name="Ahmed B."/>
            <person name="Rahim S."/>
            <person name="Rahman M.S."/>
            <person name="Alam M.M."/>
            <person name="Hou S."/>
            <person name="Wan X."/>
            <person name="Saito J.A."/>
            <person name="Alam M."/>
        </authorList>
    </citation>
    <scope>NUCLEOTIDE SEQUENCE [LARGE SCALE GENOMIC DNA]</scope>
    <source>
        <strain evidence="1 2">MS6</strain>
    </source>
</reference>
<evidence type="ECO:0000313" key="1">
    <source>
        <dbReference type="EMBL" id="EKG09610.1"/>
    </source>
</evidence>
<comment type="caution">
    <text evidence="1">The sequence shown here is derived from an EMBL/GenBank/DDBJ whole genome shotgun (WGS) entry which is preliminary data.</text>
</comment>
<dbReference type="Proteomes" id="UP000007129">
    <property type="component" value="Unassembled WGS sequence"/>
</dbReference>
<dbReference type="AlphaFoldDB" id="K2RYW3"/>
<gene>
    <name evidence="1" type="ORF">MPH_13313</name>
</gene>
<dbReference type="GO" id="GO:0016787">
    <property type="term" value="F:hydrolase activity"/>
    <property type="evidence" value="ECO:0007669"/>
    <property type="project" value="UniProtKB-KW"/>
</dbReference>